<dbReference type="InterPro" id="IPR025367">
    <property type="entry name" value="DUF4271"/>
</dbReference>
<sequence length="270" mass="30837">MMNALYFLGADSLMCSFAEKTYCPDSLLLQSDFGAGAFGVEGVPIPYSPAMDDAIALTLLACFFLTSIALSRGKRFLSQQVKDFMLQRERASIFDTSTAADMRYLLVLVLQTCVLSGIVLFNHFYDSVPQLMSRVSPLLLLGIYIGSCLGYFLLKWLVYMFIGWIFFDKNKASMWLESYSALIYYVGFALFPFVLFLIYFDLSPTNLIIIGIIILIFSKILMFYKWVKLFLHQFDQIFPLIVYFCALEIVPCLLLYRGMTLINSILLLKI</sequence>
<reference evidence="2" key="1">
    <citation type="journal article" date="2012" name="PLoS ONE">
        <title>Gene sets for utilization of primary and secondary nutrition supplies in the distal gut of endangered iberian lynx.</title>
        <authorList>
            <person name="Alcaide M."/>
            <person name="Messina E."/>
            <person name="Richter M."/>
            <person name="Bargiela R."/>
            <person name="Peplies J."/>
            <person name="Huws S.A."/>
            <person name="Newbold C.J."/>
            <person name="Golyshin P.N."/>
            <person name="Simon M.A."/>
            <person name="Lopez G."/>
            <person name="Yakimov M.M."/>
            <person name="Ferrer M."/>
        </authorList>
    </citation>
    <scope>NUCLEOTIDE SEQUENCE</scope>
</reference>
<organism evidence="2">
    <name type="scientific">gut metagenome</name>
    <dbReference type="NCBI Taxonomy" id="749906"/>
    <lineage>
        <taxon>unclassified sequences</taxon>
        <taxon>metagenomes</taxon>
        <taxon>organismal metagenomes</taxon>
    </lineage>
</organism>
<keyword evidence="1" id="KW-0812">Transmembrane</keyword>
<evidence type="ECO:0008006" key="3">
    <source>
        <dbReference type="Google" id="ProtNLM"/>
    </source>
</evidence>
<feature type="transmembrane region" description="Helical" evidence="1">
    <location>
        <begin position="179"/>
        <end position="200"/>
    </location>
</feature>
<name>J9BTG5_9ZZZZ</name>
<dbReference type="EMBL" id="AMCI01008559">
    <property type="protein sequence ID" value="EJW90860.1"/>
    <property type="molecule type" value="Genomic_DNA"/>
</dbReference>
<feature type="transmembrane region" description="Helical" evidence="1">
    <location>
        <begin position="236"/>
        <end position="256"/>
    </location>
</feature>
<feature type="transmembrane region" description="Helical" evidence="1">
    <location>
        <begin position="54"/>
        <end position="71"/>
    </location>
</feature>
<feature type="transmembrane region" description="Helical" evidence="1">
    <location>
        <begin position="206"/>
        <end position="224"/>
    </location>
</feature>
<keyword evidence="1" id="KW-0472">Membrane</keyword>
<evidence type="ECO:0000313" key="2">
    <source>
        <dbReference type="EMBL" id="EJW90860.1"/>
    </source>
</evidence>
<dbReference type="Pfam" id="PF14093">
    <property type="entry name" value="DUF4271"/>
    <property type="match status" value="1"/>
</dbReference>
<protein>
    <recommendedName>
        <fullName evidence="3">DUF4271 domain-containing protein</fullName>
    </recommendedName>
</protein>
<evidence type="ECO:0000256" key="1">
    <source>
        <dbReference type="SAM" id="Phobius"/>
    </source>
</evidence>
<dbReference type="AlphaFoldDB" id="J9BTG5"/>
<keyword evidence="1" id="KW-1133">Transmembrane helix</keyword>
<comment type="caution">
    <text evidence="2">The sequence shown here is derived from an EMBL/GenBank/DDBJ whole genome shotgun (WGS) entry which is preliminary data.</text>
</comment>
<accession>J9BTG5</accession>
<feature type="transmembrane region" description="Helical" evidence="1">
    <location>
        <begin position="104"/>
        <end position="125"/>
    </location>
</feature>
<feature type="transmembrane region" description="Helical" evidence="1">
    <location>
        <begin position="137"/>
        <end position="167"/>
    </location>
</feature>
<proteinExistence type="predicted"/>
<gene>
    <name evidence="2" type="ORF">EVA_21020</name>
</gene>